<evidence type="ECO:0000313" key="1">
    <source>
        <dbReference type="EMBL" id="KAJ1098959.1"/>
    </source>
</evidence>
<proteinExistence type="predicted"/>
<sequence>MRNHSDSEGRELIQVLGRAHFDPGLFFLTQEIIPDLPGTKETKRGPPSGVYLNNPHLTYLHKYRDITAPQPTQGTLAHRPLHHSNILAKKDRSLKEMLARSTGPSGEVGAPLQESDTPIEAADKEGLVTRAFLEALFSSLKEDLQAMKRDLPTDIQEVCRNLEDLSDRVSAV</sequence>
<reference evidence="1" key="1">
    <citation type="journal article" date="2022" name="bioRxiv">
        <title>Sequencing and chromosome-scale assembly of the giantPleurodeles waltlgenome.</title>
        <authorList>
            <person name="Brown T."/>
            <person name="Elewa A."/>
            <person name="Iarovenko S."/>
            <person name="Subramanian E."/>
            <person name="Araus A.J."/>
            <person name="Petzold A."/>
            <person name="Susuki M."/>
            <person name="Suzuki K.-i.T."/>
            <person name="Hayashi T."/>
            <person name="Toyoda A."/>
            <person name="Oliveira C."/>
            <person name="Osipova E."/>
            <person name="Leigh N.D."/>
            <person name="Simon A."/>
            <person name="Yun M.H."/>
        </authorList>
    </citation>
    <scope>NUCLEOTIDE SEQUENCE</scope>
    <source>
        <strain evidence="1">20211129_DDA</strain>
        <tissue evidence="1">Liver</tissue>
    </source>
</reference>
<comment type="caution">
    <text evidence="1">The sequence shown here is derived from an EMBL/GenBank/DDBJ whole genome shotgun (WGS) entry which is preliminary data.</text>
</comment>
<accession>A0AAV7M8U0</accession>
<dbReference type="Proteomes" id="UP001066276">
    <property type="component" value="Chromosome 10"/>
</dbReference>
<dbReference type="AlphaFoldDB" id="A0AAV7M8U0"/>
<keyword evidence="2" id="KW-1185">Reference proteome</keyword>
<organism evidence="1 2">
    <name type="scientific">Pleurodeles waltl</name>
    <name type="common">Iberian ribbed newt</name>
    <dbReference type="NCBI Taxonomy" id="8319"/>
    <lineage>
        <taxon>Eukaryota</taxon>
        <taxon>Metazoa</taxon>
        <taxon>Chordata</taxon>
        <taxon>Craniata</taxon>
        <taxon>Vertebrata</taxon>
        <taxon>Euteleostomi</taxon>
        <taxon>Amphibia</taxon>
        <taxon>Batrachia</taxon>
        <taxon>Caudata</taxon>
        <taxon>Salamandroidea</taxon>
        <taxon>Salamandridae</taxon>
        <taxon>Pleurodelinae</taxon>
        <taxon>Pleurodeles</taxon>
    </lineage>
</organism>
<protein>
    <submittedName>
        <fullName evidence="1">Uncharacterized protein</fullName>
    </submittedName>
</protein>
<gene>
    <name evidence="1" type="ORF">NDU88_004066</name>
</gene>
<dbReference type="EMBL" id="JANPWB010000014">
    <property type="protein sequence ID" value="KAJ1098959.1"/>
    <property type="molecule type" value="Genomic_DNA"/>
</dbReference>
<evidence type="ECO:0000313" key="2">
    <source>
        <dbReference type="Proteomes" id="UP001066276"/>
    </source>
</evidence>
<name>A0AAV7M8U0_PLEWA</name>